<dbReference type="GO" id="GO:0070475">
    <property type="term" value="P:rRNA base methylation"/>
    <property type="evidence" value="ECO:0007669"/>
    <property type="project" value="UniProtKB-UniRule"/>
</dbReference>
<comment type="caution">
    <text evidence="7">The sequence shown here is derived from an EMBL/GenBank/DDBJ whole genome shotgun (WGS) entry which is preliminary data.</text>
</comment>
<evidence type="ECO:0000256" key="4">
    <source>
        <dbReference type="ARBA" id="ARBA00022679"/>
    </source>
</evidence>
<comment type="subcellular location">
    <subcellularLocation>
        <location evidence="6">Cytoplasm</location>
    </subcellularLocation>
</comment>
<feature type="binding site" evidence="6">
    <location>
        <position position="107"/>
    </location>
    <ligand>
        <name>S-adenosyl-L-methionine</name>
        <dbReference type="ChEBI" id="CHEBI:59789"/>
    </ligand>
</feature>
<name>A0A2A9HHA3_TEPT2</name>
<feature type="binding site" evidence="6">
    <location>
        <position position="86"/>
    </location>
    <ligand>
        <name>S-adenosyl-L-methionine</name>
        <dbReference type="ChEBI" id="CHEBI:59789"/>
    </ligand>
</feature>
<dbReference type="Gene3D" id="1.10.150.170">
    <property type="entry name" value="Putative methyltransferase TM0872, insert domain"/>
    <property type="match status" value="1"/>
</dbReference>
<dbReference type="HAMAP" id="MF_01007">
    <property type="entry name" value="16SrRNA_methyltr_H"/>
    <property type="match status" value="1"/>
</dbReference>
<protein>
    <recommendedName>
        <fullName evidence="6">Ribosomal RNA small subunit methyltransferase H</fullName>
        <ecNumber evidence="6">2.1.1.199</ecNumber>
    </recommendedName>
    <alternativeName>
        <fullName evidence="6">16S rRNA m(4)C1402 methyltransferase</fullName>
    </alternativeName>
    <alternativeName>
        <fullName evidence="6">rRNA (cytosine-N(4)-)-methyltransferase RsmH</fullName>
    </alternativeName>
</protein>
<dbReference type="EC" id="2.1.1.199" evidence="6"/>
<accession>A0A2A9HHA3</accession>
<dbReference type="InterPro" id="IPR023397">
    <property type="entry name" value="SAM-dep_MeTrfase_MraW_recog"/>
</dbReference>
<evidence type="ECO:0000256" key="3">
    <source>
        <dbReference type="ARBA" id="ARBA00022603"/>
    </source>
</evidence>
<dbReference type="PANTHER" id="PTHR11265:SF0">
    <property type="entry name" value="12S RRNA N4-METHYLCYTIDINE METHYLTRANSFERASE"/>
    <property type="match status" value="1"/>
</dbReference>
<dbReference type="NCBIfam" id="TIGR00006">
    <property type="entry name" value="16S rRNA (cytosine(1402)-N(4))-methyltransferase RsmH"/>
    <property type="match status" value="1"/>
</dbReference>
<evidence type="ECO:0000313" key="7">
    <source>
        <dbReference type="EMBL" id="PFG74199.1"/>
    </source>
</evidence>
<feature type="binding site" evidence="6">
    <location>
        <position position="114"/>
    </location>
    <ligand>
        <name>S-adenosyl-L-methionine</name>
        <dbReference type="ChEBI" id="CHEBI:59789"/>
    </ligand>
</feature>
<evidence type="ECO:0000256" key="2">
    <source>
        <dbReference type="ARBA" id="ARBA00022552"/>
    </source>
</evidence>
<organism evidence="7 8">
    <name type="scientific">Tepidiforma thermophila (strain KCTC 52669 / CGMCC 1.13589 / G233)</name>
    <dbReference type="NCBI Taxonomy" id="2761530"/>
    <lineage>
        <taxon>Bacteria</taxon>
        <taxon>Bacillati</taxon>
        <taxon>Chloroflexota</taxon>
        <taxon>Tepidiformia</taxon>
        <taxon>Tepidiformales</taxon>
        <taxon>Tepidiformaceae</taxon>
        <taxon>Tepidiforma</taxon>
    </lineage>
</organism>
<dbReference type="Proteomes" id="UP000223071">
    <property type="component" value="Unassembled WGS sequence"/>
</dbReference>
<dbReference type="SUPFAM" id="SSF53335">
    <property type="entry name" value="S-adenosyl-L-methionine-dependent methyltransferases"/>
    <property type="match status" value="1"/>
</dbReference>
<keyword evidence="8" id="KW-1185">Reference proteome</keyword>
<comment type="catalytic activity">
    <reaction evidence="6">
        <text>cytidine(1402) in 16S rRNA + S-adenosyl-L-methionine = N(4)-methylcytidine(1402) in 16S rRNA + S-adenosyl-L-homocysteine + H(+)</text>
        <dbReference type="Rhea" id="RHEA:42928"/>
        <dbReference type="Rhea" id="RHEA-COMP:10286"/>
        <dbReference type="Rhea" id="RHEA-COMP:10287"/>
        <dbReference type="ChEBI" id="CHEBI:15378"/>
        <dbReference type="ChEBI" id="CHEBI:57856"/>
        <dbReference type="ChEBI" id="CHEBI:59789"/>
        <dbReference type="ChEBI" id="CHEBI:74506"/>
        <dbReference type="ChEBI" id="CHEBI:82748"/>
        <dbReference type="EC" id="2.1.1.199"/>
    </reaction>
</comment>
<proteinExistence type="inferred from homology"/>
<dbReference type="Pfam" id="PF01795">
    <property type="entry name" value="Methyltransf_5"/>
    <property type="match status" value="1"/>
</dbReference>
<keyword evidence="6" id="KW-0963">Cytoplasm</keyword>
<evidence type="ECO:0000256" key="6">
    <source>
        <dbReference type="HAMAP-Rule" id="MF_01007"/>
    </source>
</evidence>
<reference evidence="7 8" key="1">
    <citation type="submission" date="2017-09" db="EMBL/GenBank/DDBJ databases">
        <title>Sequencing the genomes of two abundant thermophiles in Great Basin hot springs: Thermocrinis jamiesonii and novel Chloroflexi Thermoflexus hugenholtzii.</title>
        <authorList>
            <person name="Hedlund B."/>
        </authorList>
    </citation>
    <scope>NUCLEOTIDE SEQUENCE [LARGE SCALE GENOMIC DNA]</scope>
    <source>
        <strain evidence="7 8">G233</strain>
    </source>
</reference>
<comment type="similarity">
    <text evidence="1 6">Belongs to the methyltransferase superfamily. RsmH family.</text>
</comment>
<keyword evidence="3 6" id="KW-0489">Methyltransferase</keyword>
<dbReference type="InterPro" id="IPR002903">
    <property type="entry name" value="RsmH"/>
</dbReference>
<dbReference type="AlphaFoldDB" id="A0A2A9HHA3"/>
<dbReference type="GO" id="GO:0071424">
    <property type="term" value="F:rRNA (cytosine-N4-)-methyltransferase activity"/>
    <property type="evidence" value="ECO:0007669"/>
    <property type="project" value="UniProtKB-UniRule"/>
</dbReference>
<gene>
    <name evidence="6" type="primary">rsmH</name>
    <name evidence="7" type="ORF">A9A59_1412</name>
</gene>
<dbReference type="EMBL" id="PDJQ01000001">
    <property type="protein sequence ID" value="PFG74199.1"/>
    <property type="molecule type" value="Genomic_DNA"/>
</dbReference>
<keyword evidence="2 6" id="KW-0698">rRNA processing</keyword>
<feature type="binding site" evidence="6">
    <location>
        <position position="59"/>
    </location>
    <ligand>
        <name>S-adenosyl-L-methionine</name>
        <dbReference type="ChEBI" id="CHEBI:59789"/>
    </ligand>
</feature>
<sequence>MVVMTSSLPIHQPVLLDEALHWLDVREDGTYIDCTTGLGGHAEAIARRLGPGGRLLCIDQDAEALEFARTRLAPFGRRVSFVHANFRELDRVAAEAGVTAADGILLDLGFSSFQVESARRGFAFSLEGPLDMRMDPSAGGPTAADIVNTWDEASLAALFFEYGEEPRARRIARAIVAARARQPLRTTTQLASVVGQAVGGPGRRTPNHPATKVFQALRIQVNGELDSLRLVLPLAHGLLDPGNADRHPGRLVVISFHSLEDRIVKRYFQREATACICPPGLPECRCGHRPTLRILTRRAVRPSPAEVARNPRARSAVLRAAERSS</sequence>
<keyword evidence="4 6" id="KW-0808">Transferase</keyword>
<evidence type="ECO:0000256" key="1">
    <source>
        <dbReference type="ARBA" id="ARBA00010396"/>
    </source>
</evidence>
<feature type="binding site" evidence="6">
    <location>
        <begin position="39"/>
        <end position="41"/>
    </location>
    <ligand>
        <name>S-adenosyl-L-methionine</name>
        <dbReference type="ChEBI" id="CHEBI:59789"/>
    </ligand>
</feature>
<dbReference type="PANTHER" id="PTHR11265">
    <property type="entry name" value="S-ADENOSYL-METHYLTRANSFERASE MRAW"/>
    <property type="match status" value="1"/>
</dbReference>
<evidence type="ECO:0000313" key="8">
    <source>
        <dbReference type="Proteomes" id="UP000223071"/>
    </source>
</evidence>
<keyword evidence="5 6" id="KW-0949">S-adenosyl-L-methionine</keyword>
<dbReference type="Gene3D" id="3.40.50.150">
    <property type="entry name" value="Vaccinia Virus protein VP39"/>
    <property type="match status" value="1"/>
</dbReference>
<dbReference type="PIRSF" id="PIRSF004486">
    <property type="entry name" value="MraW"/>
    <property type="match status" value="1"/>
</dbReference>
<dbReference type="CDD" id="cd02440">
    <property type="entry name" value="AdoMet_MTases"/>
    <property type="match status" value="1"/>
</dbReference>
<evidence type="ECO:0000256" key="5">
    <source>
        <dbReference type="ARBA" id="ARBA00022691"/>
    </source>
</evidence>
<comment type="function">
    <text evidence="6">Specifically methylates the N4 position of cytidine in position 1402 (C1402) of 16S rRNA.</text>
</comment>
<dbReference type="InterPro" id="IPR029063">
    <property type="entry name" value="SAM-dependent_MTases_sf"/>
</dbReference>
<dbReference type="SUPFAM" id="SSF81799">
    <property type="entry name" value="Putative methyltransferase TM0872, insert domain"/>
    <property type="match status" value="1"/>
</dbReference>
<dbReference type="GO" id="GO:0005737">
    <property type="term" value="C:cytoplasm"/>
    <property type="evidence" value="ECO:0007669"/>
    <property type="project" value="UniProtKB-SubCell"/>
</dbReference>